<protein>
    <recommendedName>
        <fullName evidence="4">F-box domain-containing protein</fullName>
    </recommendedName>
</protein>
<evidence type="ECO:0000313" key="3">
    <source>
        <dbReference type="Proteomes" id="UP000467700"/>
    </source>
</evidence>
<dbReference type="AlphaFoldDB" id="A0A8S0VZJ9"/>
<evidence type="ECO:0000313" key="2">
    <source>
        <dbReference type="EMBL" id="CAA7263741.1"/>
    </source>
</evidence>
<gene>
    <name evidence="2" type="ORF">AAE3_LOCUS6082</name>
</gene>
<accession>A0A8S0VZJ9</accession>
<dbReference type="SUPFAM" id="SSF52047">
    <property type="entry name" value="RNI-like"/>
    <property type="match status" value="1"/>
</dbReference>
<reference evidence="2 3" key="1">
    <citation type="submission" date="2020-01" db="EMBL/GenBank/DDBJ databases">
        <authorList>
            <person name="Gupta K D."/>
        </authorList>
    </citation>
    <scope>NUCLEOTIDE SEQUENCE [LARGE SCALE GENOMIC DNA]</scope>
</reference>
<feature type="coiled-coil region" evidence="1">
    <location>
        <begin position="85"/>
        <end position="112"/>
    </location>
</feature>
<organism evidence="2 3">
    <name type="scientific">Cyclocybe aegerita</name>
    <name type="common">Black poplar mushroom</name>
    <name type="synonym">Agrocybe aegerita</name>
    <dbReference type="NCBI Taxonomy" id="1973307"/>
    <lineage>
        <taxon>Eukaryota</taxon>
        <taxon>Fungi</taxon>
        <taxon>Dikarya</taxon>
        <taxon>Basidiomycota</taxon>
        <taxon>Agaricomycotina</taxon>
        <taxon>Agaricomycetes</taxon>
        <taxon>Agaricomycetidae</taxon>
        <taxon>Agaricales</taxon>
        <taxon>Agaricineae</taxon>
        <taxon>Bolbitiaceae</taxon>
        <taxon>Cyclocybe</taxon>
    </lineage>
</organism>
<sequence>MSHDETLAILRNIPWNIPAFEVTVLSQLLTADTPIKPSKLTHLFPLNAQIDYPNAIVESLKDNTPPSTTVVSITREFRETQAKAVAATEDEIASLDAQILALRTRRAELIKKASPEWMKLNACDAVLSVIRRLPMEIVQEIALHARPLQPWPTRRDSPMSLSHVCKDWRNAALSMPQLWSEMYLEVDVNYNALQRILSVNEWFPRAKSCPLSLHLYINDDGAVNDHDMQHFVHALWPMLQNVHKLSIGAYWIFDYLPFFGGKLPNLEVLTLKCMAPDDQETELFMDDEPAALFRFLRFAEKLRHLVLDRPIPGAGLILAAFSWSTLTSLTMKQEMALTAWRNLIFICQALKTASFYLSEDDPVDQNGQIVSHSALEELSLAIVDGEMKLRLRLRLLLPKS</sequence>
<comment type="caution">
    <text evidence="2">The sequence shown here is derived from an EMBL/GenBank/DDBJ whole genome shotgun (WGS) entry which is preliminary data.</text>
</comment>
<keyword evidence="3" id="KW-1185">Reference proteome</keyword>
<evidence type="ECO:0000256" key="1">
    <source>
        <dbReference type="SAM" id="Coils"/>
    </source>
</evidence>
<keyword evidence="1" id="KW-0175">Coiled coil</keyword>
<proteinExistence type="predicted"/>
<name>A0A8S0VZJ9_CYCAE</name>
<dbReference type="EMBL" id="CACVBS010000041">
    <property type="protein sequence ID" value="CAA7263741.1"/>
    <property type="molecule type" value="Genomic_DNA"/>
</dbReference>
<dbReference type="Proteomes" id="UP000467700">
    <property type="component" value="Unassembled WGS sequence"/>
</dbReference>
<dbReference type="OrthoDB" id="2910561at2759"/>
<evidence type="ECO:0008006" key="4">
    <source>
        <dbReference type="Google" id="ProtNLM"/>
    </source>
</evidence>